<dbReference type="Pfam" id="PF02033">
    <property type="entry name" value="RBFA"/>
    <property type="match status" value="1"/>
</dbReference>
<comment type="function">
    <text evidence="2">One of several proteins that assist in the late maturation steps of the functional core of the 30S ribosomal subunit. Associates with free 30S ribosomal subunits (but not with 30S subunits that are part of 70S ribosomes or polysomes). Required for efficient processing of 16S rRNA. May interact with the 5'-terminal helix region of 16S rRNA.</text>
</comment>
<dbReference type="OrthoDB" id="307788at2"/>
<dbReference type="EMBL" id="SJPF01000004">
    <property type="protein sequence ID" value="TWT31818.1"/>
    <property type="molecule type" value="Genomic_DNA"/>
</dbReference>
<dbReference type="InterPro" id="IPR015946">
    <property type="entry name" value="KH_dom-like_a/b"/>
</dbReference>
<dbReference type="InterPro" id="IPR023799">
    <property type="entry name" value="RbfA_dom_sf"/>
</dbReference>
<feature type="compositionally biased region" description="Acidic residues" evidence="3">
    <location>
        <begin position="116"/>
        <end position="126"/>
    </location>
</feature>
<dbReference type="GO" id="GO:0030490">
    <property type="term" value="P:maturation of SSU-rRNA"/>
    <property type="evidence" value="ECO:0007669"/>
    <property type="project" value="UniProtKB-UniRule"/>
</dbReference>
<comment type="similarity">
    <text evidence="2">Belongs to the RbfA family.</text>
</comment>
<feature type="region of interest" description="Disordered" evidence="3">
    <location>
        <begin position="109"/>
        <end position="132"/>
    </location>
</feature>
<keyword evidence="1 2" id="KW-0690">Ribosome biogenesis</keyword>
<organism evidence="4 5">
    <name type="scientific">Blastopirellula retiformator</name>
    <dbReference type="NCBI Taxonomy" id="2527970"/>
    <lineage>
        <taxon>Bacteria</taxon>
        <taxon>Pseudomonadati</taxon>
        <taxon>Planctomycetota</taxon>
        <taxon>Planctomycetia</taxon>
        <taxon>Pirellulales</taxon>
        <taxon>Pirellulaceae</taxon>
        <taxon>Blastopirellula</taxon>
    </lineage>
</organism>
<accession>A0A5C5V083</accession>
<dbReference type="RefSeq" id="WP_146434267.1">
    <property type="nucleotide sequence ID" value="NZ_SJPF01000004.1"/>
</dbReference>
<comment type="caution">
    <text evidence="4">The sequence shown here is derived from an EMBL/GenBank/DDBJ whole genome shotgun (WGS) entry which is preliminary data.</text>
</comment>
<dbReference type="SUPFAM" id="SSF89919">
    <property type="entry name" value="Ribosome-binding factor A, RbfA"/>
    <property type="match status" value="1"/>
</dbReference>
<sequence>MSSRRLLKAASAIREVVSMAILTELRNPRVSGVTVTCVEMSPDMRQAKVHVSIMGSEKKQEECIDALQRSAGFLQAKINDRIETRYTPRLEFVMDKGVKHSIEVARILRDVLPPEDGNDDDGDDAPSETHDD</sequence>
<dbReference type="InterPro" id="IPR000238">
    <property type="entry name" value="RbfA"/>
</dbReference>
<dbReference type="Proteomes" id="UP000318878">
    <property type="component" value="Unassembled WGS sequence"/>
</dbReference>
<name>A0A5C5V083_9BACT</name>
<evidence type="ECO:0000256" key="3">
    <source>
        <dbReference type="SAM" id="MobiDB-lite"/>
    </source>
</evidence>
<comment type="subunit">
    <text evidence="2">Monomer. Binds 30S ribosomal subunits, but not 50S ribosomal subunits or 70S ribosomes.</text>
</comment>
<dbReference type="GO" id="GO:0043024">
    <property type="term" value="F:ribosomal small subunit binding"/>
    <property type="evidence" value="ECO:0007669"/>
    <property type="project" value="TreeGrafter"/>
</dbReference>
<evidence type="ECO:0000256" key="2">
    <source>
        <dbReference type="HAMAP-Rule" id="MF_00003"/>
    </source>
</evidence>
<dbReference type="AlphaFoldDB" id="A0A5C5V083"/>
<proteinExistence type="inferred from homology"/>
<keyword evidence="2" id="KW-0963">Cytoplasm</keyword>
<dbReference type="NCBIfam" id="TIGR00082">
    <property type="entry name" value="rbfA"/>
    <property type="match status" value="1"/>
</dbReference>
<comment type="subcellular location">
    <subcellularLocation>
        <location evidence="2">Cytoplasm</location>
    </subcellularLocation>
</comment>
<protein>
    <recommendedName>
        <fullName evidence="2">Ribosome-binding factor A</fullName>
    </recommendedName>
</protein>
<reference evidence="4 5" key="1">
    <citation type="submission" date="2019-02" db="EMBL/GenBank/DDBJ databases">
        <title>Deep-cultivation of Planctomycetes and their phenomic and genomic characterization uncovers novel biology.</title>
        <authorList>
            <person name="Wiegand S."/>
            <person name="Jogler M."/>
            <person name="Boedeker C."/>
            <person name="Pinto D."/>
            <person name="Vollmers J."/>
            <person name="Rivas-Marin E."/>
            <person name="Kohn T."/>
            <person name="Peeters S.H."/>
            <person name="Heuer A."/>
            <person name="Rast P."/>
            <person name="Oberbeckmann S."/>
            <person name="Bunk B."/>
            <person name="Jeske O."/>
            <person name="Meyerdierks A."/>
            <person name="Storesund J.E."/>
            <person name="Kallscheuer N."/>
            <person name="Luecker S."/>
            <person name="Lage O.M."/>
            <person name="Pohl T."/>
            <person name="Merkel B.J."/>
            <person name="Hornburger P."/>
            <person name="Mueller R.-W."/>
            <person name="Bruemmer F."/>
            <person name="Labrenz M."/>
            <person name="Spormann A.M."/>
            <person name="Op Den Camp H."/>
            <person name="Overmann J."/>
            <person name="Amann R."/>
            <person name="Jetten M.S.M."/>
            <person name="Mascher T."/>
            <person name="Medema M.H."/>
            <person name="Devos D.P."/>
            <person name="Kaster A.-K."/>
            <person name="Ovreas L."/>
            <person name="Rohde M."/>
            <person name="Galperin M.Y."/>
            <person name="Jogler C."/>
        </authorList>
    </citation>
    <scope>NUCLEOTIDE SEQUENCE [LARGE SCALE GENOMIC DNA]</scope>
    <source>
        <strain evidence="4 5">Enr8</strain>
    </source>
</reference>
<evidence type="ECO:0000256" key="1">
    <source>
        <dbReference type="ARBA" id="ARBA00022517"/>
    </source>
</evidence>
<gene>
    <name evidence="2 4" type="primary">rbfA</name>
    <name evidence="4" type="ORF">Enr8_37430</name>
</gene>
<dbReference type="Gene3D" id="3.30.300.20">
    <property type="match status" value="1"/>
</dbReference>
<keyword evidence="5" id="KW-1185">Reference proteome</keyword>
<dbReference type="HAMAP" id="MF_00003">
    <property type="entry name" value="RbfA"/>
    <property type="match status" value="1"/>
</dbReference>
<evidence type="ECO:0000313" key="4">
    <source>
        <dbReference type="EMBL" id="TWT31818.1"/>
    </source>
</evidence>
<evidence type="ECO:0000313" key="5">
    <source>
        <dbReference type="Proteomes" id="UP000318878"/>
    </source>
</evidence>
<dbReference type="PANTHER" id="PTHR33515">
    <property type="entry name" value="RIBOSOME-BINDING FACTOR A, CHLOROPLASTIC-RELATED"/>
    <property type="match status" value="1"/>
</dbReference>
<dbReference type="PANTHER" id="PTHR33515:SF1">
    <property type="entry name" value="RIBOSOME-BINDING FACTOR A, CHLOROPLASTIC-RELATED"/>
    <property type="match status" value="1"/>
</dbReference>
<dbReference type="GO" id="GO:0005829">
    <property type="term" value="C:cytosol"/>
    <property type="evidence" value="ECO:0007669"/>
    <property type="project" value="TreeGrafter"/>
</dbReference>